<organism evidence="2 3">
    <name type="scientific">Kocuria turfanensis</name>
    <dbReference type="NCBI Taxonomy" id="388357"/>
    <lineage>
        <taxon>Bacteria</taxon>
        <taxon>Bacillati</taxon>
        <taxon>Actinomycetota</taxon>
        <taxon>Actinomycetes</taxon>
        <taxon>Micrococcales</taxon>
        <taxon>Micrococcaceae</taxon>
        <taxon>Kocuria</taxon>
    </lineage>
</organism>
<gene>
    <name evidence="2" type="ORF">KTU01_05150</name>
</gene>
<feature type="region of interest" description="Disordered" evidence="1">
    <location>
        <begin position="1"/>
        <end position="37"/>
    </location>
</feature>
<protein>
    <submittedName>
        <fullName evidence="2">Uncharacterized protein</fullName>
    </submittedName>
</protein>
<dbReference type="Proteomes" id="UP000321103">
    <property type="component" value="Unassembled WGS sequence"/>
</dbReference>
<reference evidence="2 3" key="1">
    <citation type="submission" date="2019-07" db="EMBL/GenBank/DDBJ databases">
        <title>Whole genome shotgun sequence of Kocuria turfanensis NBRC 107627.</title>
        <authorList>
            <person name="Hosoyama A."/>
            <person name="Uohara A."/>
            <person name="Ohji S."/>
            <person name="Ichikawa N."/>
        </authorList>
    </citation>
    <scope>NUCLEOTIDE SEQUENCE [LARGE SCALE GENOMIC DNA]</scope>
    <source>
        <strain evidence="2 3">NBRC 107627</strain>
    </source>
</reference>
<comment type="caution">
    <text evidence="2">The sequence shown here is derived from an EMBL/GenBank/DDBJ whole genome shotgun (WGS) entry which is preliminary data.</text>
</comment>
<evidence type="ECO:0000313" key="2">
    <source>
        <dbReference type="EMBL" id="GEO94392.1"/>
    </source>
</evidence>
<evidence type="ECO:0000256" key="1">
    <source>
        <dbReference type="SAM" id="MobiDB-lite"/>
    </source>
</evidence>
<dbReference type="AlphaFoldDB" id="A0A512I9L2"/>
<accession>A0A512I9L2</accession>
<sequence>MTLPSTPIAKDATVSCSSNRRSGVLGGTGPAAHGPPGPGALCGPYGYWVMAVDSSRRDGAPSGLSTEPSR</sequence>
<proteinExistence type="predicted"/>
<evidence type="ECO:0000313" key="3">
    <source>
        <dbReference type="Proteomes" id="UP000321103"/>
    </source>
</evidence>
<keyword evidence="3" id="KW-1185">Reference proteome</keyword>
<dbReference type="EMBL" id="BJZS01000016">
    <property type="protein sequence ID" value="GEO94392.1"/>
    <property type="molecule type" value="Genomic_DNA"/>
</dbReference>
<name>A0A512I9L2_9MICC</name>